<comment type="caution">
    <text evidence="2">The sequence shown here is derived from an EMBL/GenBank/DDBJ whole genome shotgun (WGS) entry which is preliminary data.</text>
</comment>
<dbReference type="Pfam" id="PF05656">
    <property type="entry name" value="DUF805"/>
    <property type="match status" value="1"/>
</dbReference>
<feature type="transmembrane region" description="Helical" evidence="1">
    <location>
        <begin position="113"/>
        <end position="134"/>
    </location>
</feature>
<feature type="transmembrane region" description="Helical" evidence="1">
    <location>
        <begin position="80"/>
        <end position="101"/>
    </location>
</feature>
<dbReference type="Proteomes" id="UP000441772">
    <property type="component" value="Unassembled WGS sequence"/>
</dbReference>
<evidence type="ECO:0008006" key="4">
    <source>
        <dbReference type="Google" id="ProtNLM"/>
    </source>
</evidence>
<reference evidence="2 3" key="1">
    <citation type="submission" date="2019-09" db="EMBL/GenBank/DDBJ databases">
        <title>Characterization of the phylogenetic diversity of two novel species belonging to the genus Bifidobacterium: Bifidobacterium cebidarum sp. nov. and Bifidobacterium leontopitheci sp. nov.</title>
        <authorList>
            <person name="Lugli G.A."/>
            <person name="Duranti S."/>
            <person name="Milani C."/>
            <person name="Turroni F."/>
            <person name="Ventura M."/>
        </authorList>
    </citation>
    <scope>NUCLEOTIDE SEQUENCE [LARGE SCALE GENOMIC DNA]</scope>
    <source>
        <strain evidence="2 3">LMG 31471</strain>
    </source>
</reference>
<feature type="transmembrane region" description="Helical" evidence="1">
    <location>
        <begin position="140"/>
        <end position="164"/>
    </location>
</feature>
<name>A0A6I1GHY7_9BIFI</name>
<proteinExistence type="predicted"/>
<dbReference type="PANTHER" id="PTHR34980:SF2">
    <property type="entry name" value="INNER MEMBRANE PROTEIN YHAH-RELATED"/>
    <property type="match status" value="1"/>
</dbReference>
<dbReference type="PANTHER" id="PTHR34980">
    <property type="entry name" value="INNER MEMBRANE PROTEIN-RELATED-RELATED"/>
    <property type="match status" value="1"/>
</dbReference>
<gene>
    <name evidence="2" type="ORF">F7D09_0226</name>
</gene>
<evidence type="ECO:0000256" key="1">
    <source>
        <dbReference type="SAM" id="Phobius"/>
    </source>
</evidence>
<dbReference type="EMBL" id="WBVT01000002">
    <property type="protein sequence ID" value="KAB7791273.1"/>
    <property type="molecule type" value="Genomic_DNA"/>
</dbReference>
<organism evidence="2 3">
    <name type="scientific">Bifidobacterium leontopitheci</name>
    <dbReference type="NCBI Taxonomy" id="2650774"/>
    <lineage>
        <taxon>Bacteria</taxon>
        <taxon>Bacillati</taxon>
        <taxon>Actinomycetota</taxon>
        <taxon>Actinomycetes</taxon>
        <taxon>Bifidobacteriales</taxon>
        <taxon>Bifidobacteriaceae</taxon>
        <taxon>Bifidobacterium</taxon>
    </lineage>
</organism>
<dbReference type="AlphaFoldDB" id="A0A6I1GHY7"/>
<dbReference type="InterPro" id="IPR008523">
    <property type="entry name" value="DUF805"/>
</dbReference>
<keyword evidence="3" id="KW-1185">Reference proteome</keyword>
<dbReference type="GO" id="GO:0005886">
    <property type="term" value="C:plasma membrane"/>
    <property type="evidence" value="ECO:0007669"/>
    <property type="project" value="TreeGrafter"/>
</dbReference>
<keyword evidence="1" id="KW-0472">Membrane</keyword>
<keyword evidence="1" id="KW-0812">Transmembrane</keyword>
<keyword evidence="1" id="KW-1133">Transmembrane helix</keyword>
<dbReference type="RefSeq" id="WP_193312258.1">
    <property type="nucleotide sequence ID" value="NZ_JBHSKZ010000028.1"/>
</dbReference>
<feature type="transmembrane region" description="Helical" evidence="1">
    <location>
        <begin position="52"/>
        <end position="74"/>
    </location>
</feature>
<sequence>MNDDIRVQRPATAATEEPALDRPYPGIGPLQAVRRFIRKAFVFSGRASRAEYWWVTLIGLACVACAALLDYMVFHDDDSVFSSIVSFVGYLAIVPVLALSVRRLHDENLDGGWVLVPIVLQIAYFGVFSAAMATGDSHDATIGVLIGLLLMALFVVLSFGLYMFPSNPKGARFDKPGDETAEIGDNAAVTADVAADMAGMTADSQV</sequence>
<protein>
    <recommendedName>
        <fullName evidence="4">DUF805 domain-containing protein</fullName>
    </recommendedName>
</protein>
<accession>A0A6I1GHY7</accession>
<evidence type="ECO:0000313" key="2">
    <source>
        <dbReference type="EMBL" id="KAB7791273.1"/>
    </source>
</evidence>
<evidence type="ECO:0000313" key="3">
    <source>
        <dbReference type="Proteomes" id="UP000441772"/>
    </source>
</evidence>